<sequence length="348" mass="38062">MDSITQAALGATVAGAMAGKRCNGKVLLAGALLGTLPDLDVFIDYGDDISNTVKHRGFSHSLLILLPFSLLLAGLIQRVKPVANWSFSRLWLLIAACLITHPLLDNFTSYGTQLLWPIAGYFSLSSVFIIDPLYTLPLLIAIGFGLARKSALSRYCAIALCVSSMYLGWSLAAKAYIEQRAAASLDTLGINADAVFITPTPFNTLLWRIVVLDGERYWEGLASVLDAEQEVEFIAQRRGSWPLPVEPEHLQALKTFTHGFVRFDQQDKQLVVADLRLGMFGNLAFKFVFAEQDSAGQWQPIVPTRLAQGELKGDFSKLKDRALGDQQINASLDLCPSPCGLNASQLND</sequence>
<dbReference type="InterPro" id="IPR007404">
    <property type="entry name" value="YdjM-like"/>
</dbReference>
<dbReference type="RefSeq" id="WP_248948973.1">
    <property type="nucleotide sequence ID" value="NZ_JAKILB010000002.1"/>
</dbReference>
<accession>A0A9X1ZED6</accession>
<name>A0A9X1ZED6_9GAMM</name>
<proteinExistence type="predicted"/>
<protein>
    <submittedName>
        <fullName evidence="2">Metal-dependent hydrolase</fullName>
    </submittedName>
</protein>
<organism evidence="2 3">
    <name type="scientific">Shewanella pneumatophori</name>
    <dbReference type="NCBI Taxonomy" id="314092"/>
    <lineage>
        <taxon>Bacteria</taxon>
        <taxon>Pseudomonadati</taxon>
        <taxon>Pseudomonadota</taxon>
        <taxon>Gammaproteobacteria</taxon>
        <taxon>Alteromonadales</taxon>
        <taxon>Shewanellaceae</taxon>
        <taxon>Shewanella</taxon>
    </lineage>
</organism>
<feature type="transmembrane region" description="Helical" evidence="1">
    <location>
        <begin position="116"/>
        <end position="140"/>
    </location>
</feature>
<feature type="transmembrane region" description="Helical" evidence="1">
    <location>
        <begin position="57"/>
        <end position="75"/>
    </location>
</feature>
<evidence type="ECO:0000313" key="2">
    <source>
        <dbReference type="EMBL" id="MCL1137860.1"/>
    </source>
</evidence>
<keyword evidence="1" id="KW-1133">Transmembrane helix</keyword>
<keyword evidence="2" id="KW-0378">Hydrolase</keyword>
<keyword evidence="3" id="KW-1185">Reference proteome</keyword>
<dbReference type="GO" id="GO:0016787">
    <property type="term" value="F:hydrolase activity"/>
    <property type="evidence" value="ECO:0007669"/>
    <property type="project" value="UniProtKB-KW"/>
</dbReference>
<evidence type="ECO:0000256" key="1">
    <source>
        <dbReference type="SAM" id="Phobius"/>
    </source>
</evidence>
<dbReference type="InterPro" id="IPR053170">
    <property type="entry name" value="Transcription_regulator"/>
</dbReference>
<gene>
    <name evidence="2" type="ORF">L2740_04765</name>
</gene>
<feature type="transmembrane region" description="Helical" evidence="1">
    <location>
        <begin position="152"/>
        <end position="172"/>
    </location>
</feature>
<comment type="caution">
    <text evidence="2">The sequence shown here is derived from an EMBL/GenBank/DDBJ whole genome shotgun (WGS) entry which is preliminary data.</text>
</comment>
<dbReference type="PANTHER" id="PTHR40031">
    <property type="entry name" value="HYPOTHETICAL MEMBRANE SPANNING PROTEIN"/>
    <property type="match status" value="1"/>
</dbReference>
<reference evidence="2" key="1">
    <citation type="submission" date="2022-01" db="EMBL/GenBank/DDBJ databases">
        <title>Whole genome-based taxonomy of the Shewanellaceae.</title>
        <authorList>
            <person name="Martin-Rodriguez A.J."/>
        </authorList>
    </citation>
    <scope>NUCLEOTIDE SEQUENCE</scope>
    <source>
        <strain evidence="2">KCTC 23973</strain>
    </source>
</reference>
<keyword evidence="1" id="KW-0472">Membrane</keyword>
<dbReference type="Proteomes" id="UP001139293">
    <property type="component" value="Unassembled WGS sequence"/>
</dbReference>
<dbReference type="EMBL" id="JAKILB010000002">
    <property type="protein sequence ID" value="MCL1137860.1"/>
    <property type="molecule type" value="Genomic_DNA"/>
</dbReference>
<dbReference type="PANTHER" id="PTHR40031:SF1">
    <property type="entry name" value="MEMBRANE-BOUND METAL-DEPENDENT HYDROLASE"/>
    <property type="match status" value="1"/>
</dbReference>
<dbReference type="Pfam" id="PF04307">
    <property type="entry name" value="YdjM"/>
    <property type="match status" value="1"/>
</dbReference>
<evidence type="ECO:0000313" key="3">
    <source>
        <dbReference type="Proteomes" id="UP001139293"/>
    </source>
</evidence>
<feature type="transmembrane region" description="Helical" evidence="1">
    <location>
        <begin position="87"/>
        <end position="104"/>
    </location>
</feature>
<keyword evidence="1" id="KW-0812">Transmembrane</keyword>
<dbReference type="AlphaFoldDB" id="A0A9X1ZED6"/>